<accession>A0A1V9GAH7</accession>
<dbReference type="Proteomes" id="UP000192276">
    <property type="component" value="Unassembled WGS sequence"/>
</dbReference>
<comment type="caution">
    <text evidence="1">The sequence shown here is derived from an EMBL/GenBank/DDBJ whole genome shotgun (WGS) entry which is preliminary data.</text>
</comment>
<sequence length="74" mass="8223">MAKKNNPSVKPPCQRQIVAFCWNERKAGEITPVQYVNGEWIVEKSVPFGGTVEITLQKNSLIIQNRSANGNTGH</sequence>
<proteinExistence type="predicted"/>
<name>A0A1V9GAH7_9BACT</name>
<keyword evidence="2" id="KW-1185">Reference proteome</keyword>
<evidence type="ECO:0000313" key="1">
    <source>
        <dbReference type="EMBL" id="OQP67671.1"/>
    </source>
</evidence>
<reference evidence="2" key="1">
    <citation type="submission" date="2016-04" db="EMBL/GenBank/DDBJ databases">
        <authorList>
            <person name="Chen L."/>
            <person name="Zhuang W."/>
            <person name="Wang G."/>
        </authorList>
    </citation>
    <scope>NUCLEOTIDE SEQUENCE [LARGE SCALE GENOMIC DNA]</scope>
    <source>
        <strain evidence="2">208</strain>
    </source>
</reference>
<protein>
    <submittedName>
        <fullName evidence="1">Uncharacterized protein</fullName>
    </submittedName>
</protein>
<dbReference type="RefSeq" id="WP_081161341.1">
    <property type="nucleotide sequence ID" value="NZ_LWBP01000014.1"/>
</dbReference>
<organism evidence="1 2">
    <name type="scientific">Niastella populi</name>
    <dbReference type="NCBI Taxonomy" id="550983"/>
    <lineage>
        <taxon>Bacteria</taxon>
        <taxon>Pseudomonadati</taxon>
        <taxon>Bacteroidota</taxon>
        <taxon>Chitinophagia</taxon>
        <taxon>Chitinophagales</taxon>
        <taxon>Chitinophagaceae</taxon>
        <taxon>Niastella</taxon>
    </lineage>
</organism>
<dbReference type="EMBL" id="LWBP01000014">
    <property type="protein sequence ID" value="OQP67671.1"/>
    <property type="molecule type" value="Genomic_DNA"/>
</dbReference>
<evidence type="ECO:0000313" key="2">
    <source>
        <dbReference type="Proteomes" id="UP000192276"/>
    </source>
</evidence>
<gene>
    <name evidence="1" type="ORF">A4R26_32895</name>
</gene>
<dbReference type="STRING" id="550983.A4R26_32895"/>
<dbReference type="AlphaFoldDB" id="A0A1V9GAH7"/>